<evidence type="ECO:0000256" key="1">
    <source>
        <dbReference type="SAM" id="SignalP"/>
    </source>
</evidence>
<comment type="caution">
    <text evidence="2">The sequence shown here is derived from an EMBL/GenBank/DDBJ whole genome shotgun (WGS) entry which is preliminary data.</text>
</comment>
<protein>
    <recommendedName>
        <fullName evidence="4">Lipoprotein</fullName>
    </recommendedName>
</protein>
<dbReference type="EMBL" id="BJCL01000002">
    <property type="protein sequence ID" value="GCL61846.1"/>
    <property type="molecule type" value="Genomic_DNA"/>
</dbReference>
<keyword evidence="3" id="KW-1185">Reference proteome</keyword>
<keyword evidence="1" id="KW-0732">Signal</keyword>
<evidence type="ECO:0000313" key="3">
    <source>
        <dbReference type="Proteomes" id="UP000301751"/>
    </source>
</evidence>
<accession>A0A480ALG9</accession>
<dbReference type="OrthoDB" id="6330382at2"/>
<dbReference type="RefSeq" id="WP_137731612.1">
    <property type="nucleotide sequence ID" value="NZ_BJCL01000002.1"/>
</dbReference>
<evidence type="ECO:0008006" key="4">
    <source>
        <dbReference type="Google" id="ProtNLM"/>
    </source>
</evidence>
<feature type="chain" id="PRO_5019742743" description="Lipoprotein" evidence="1">
    <location>
        <begin position="32"/>
        <end position="269"/>
    </location>
</feature>
<feature type="signal peptide" evidence="1">
    <location>
        <begin position="1"/>
        <end position="31"/>
    </location>
</feature>
<name>A0A480ALG9_9BURK</name>
<proteinExistence type="predicted"/>
<organism evidence="2 3">
    <name type="scientific">Pseudaquabacterium pictum</name>
    <dbReference type="NCBI Taxonomy" id="2315236"/>
    <lineage>
        <taxon>Bacteria</taxon>
        <taxon>Pseudomonadati</taxon>
        <taxon>Pseudomonadota</taxon>
        <taxon>Betaproteobacteria</taxon>
        <taxon>Burkholderiales</taxon>
        <taxon>Sphaerotilaceae</taxon>
        <taxon>Pseudaquabacterium</taxon>
    </lineage>
</organism>
<sequence length="269" mass="28301">MRPAPPPPTLLRRRLLGRALVLPLSPLLALAGCASTWPEVPAGPGSSSARARLREAADAHGLPGWRQLRDVNLGFDHLPWPAAQGLQRGGPAQMRLLPASAETALQVTPGDPGGTPLTAALHRLLLLGPLALADFDGVVNWAEPVTLEGRRCDHLHLPLAPGLGGMVADRLSLFIDRDQLWLRRLQVSLSGLDRAAVVAVDLAGHRRLHGVVWPLRLATAGGGGLLGNPPPLAWQVTGLDVDRGYPPEALRSTPWAGRAAAPAAPLPPA</sequence>
<dbReference type="AlphaFoldDB" id="A0A480ALG9"/>
<dbReference type="Proteomes" id="UP000301751">
    <property type="component" value="Unassembled WGS sequence"/>
</dbReference>
<reference evidence="3" key="1">
    <citation type="submission" date="2019-03" db="EMBL/GenBank/DDBJ databases">
        <title>Aquabacterium pictum sp.nov., the first bacteriochlorophyll a-containing freshwater bacterium in the genus Aquabacterium of the class Betaproteobacteria.</title>
        <authorList>
            <person name="Hirose S."/>
            <person name="Tank M."/>
            <person name="Hara E."/>
            <person name="Tamaki H."/>
            <person name="Takaichi S."/>
            <person name="Haruta S."/>
            <person name="Hanada S."/>
        </authorList>
    </citation>
    <scope>NUCLEOTIDE SEQUENCE [LARGE SCALE GENOMIC DNA]</scope>
    <source>
        <strain evidence="3">W35</strain>
    </source>
</reference>
<gene>
    <name evidence="2" type="ORF">AQPW35_09270</name>
</gene>
<dbReference type="PROSITE" id="PS51257">
    <property type="entry name" value="PROKAR_LIPOPROTEIN"/>
    <property type="match status" value="1"/>
</dbReference>
<evidence type="ECO:0000313" key="2">
    <source>
        <dbReference type="EMBL" id="GCL61846.1"/>
    </source>
</evidence>